<gene>
    <name evidence="1" type="ORF">TSPGSL018_29309</name>
</gene>
<feature type="non-terminal residue" evidence="1">
    <location>
        <position position="71"/>
    </location>
</feature>
<dbReference type="EMBL" id="GBEZ01012643">
    <property type="protein sequence ID" value="JAC73263.1"/>
    <property type="molecule type" value="Transcribed_RNA"/>
</dbReference>
<feature type="non-terminal residue" evidence="1">
    <location>
        <position position="1"/>
    </location>
</feature>
<dbReference type="AlphaFoldDB" id="A0A061RMQ7"/>
<organism evidence="1">
    <name type="scientific">Tetraselmis sp. GSL018</name>
    <dbReference type="NCBI Taxonomy" id="582737"/>
    <lineage>
        <taxon>Eukaryota</taxon>
        <taxon>Viridiplantae</taxon>
        <taxon>Chlorophyta</taxon>
        <taxon>core chlorophytes</taxon>
        <taxon>Chlorodendrophyceae</taxon>
        <taxon>Chlorodendrales</taxon>
        <taxon>Chlorodendraceae</taxon>
        <taxon>Tetraselmis</taxon>
    </lineage>
</organism>
<name>A0A061RMQ7_9CHLO</name>
<evidence type="ECO:0000313" key="1">
    <source>
        <dbReference type="EMBL" id="JAC73263.1"/>
    </source>
</evidence>
<protein>
    <submittedName>
        <fullName evidence="1">Uncharacterized protein</fullName>
    </submittedName>
</protein>
<reference evidence="1" key="1">
    <citation type="submission" date="2014-05" db="EMBL/GenBank/DDBJ databases">
        <title>The transcriptome of the halophilic microalga Tetraselmis sp. GSL018 isolated from the Great Salt Lake, Utah.</title>
        <authorList>
            <person name="Jinkerson R.E."/>
            <person name="D'Adamo S."/>
            <person name="Posewitz M.C."/>
        </authorList>
    </citation>
    <scope>NUCLEOTIDE SEQUENCE</scope>
    <source>
        <strain evidence="1">GSL018</strain>
    </source>
</reference>
<accession>A0A061RMQ7</accession>
<sequence>FLQLPLNSHSLNKGKQWYQSGAENAFSASLFRNCGCKRRRLSSARRDQNLVFRSRRFQIETSPKQNLASKI</sequence>
<proteinExistence type="predicted"/>